<accession>A0A6A4VY25</accession>
<keyword evidence="1" id="KW-0732">Signal</keyword>
<gene>
    <name evidence="3" type="ORF">FJT64_026740</name>
</gene>
<dbReference type="Proteomes" id="UP000440578">
    <property type="component" value="Unassembled WGS sequence"/>
</dbReference>
<keyword evidence="4" id="KW-1185">Reference proteome</keyword>
<comment type="caution">
    <text evidence="3">The sequence shown here is derived from an EMBL/GenBank/DDBJ whole genome shotgun (WGS) entry which is preliminary data.</text>
</comment>
<feature type="chain" id="PRO_5025542376" description="Apple domain-containing protein" evidence="1">
    <location>
        <begin position="20"/>
        <end position="323"/>
    </location>
</feature>
<dbReference type="InterPro" id="IPR003609">
    <property type="entry name" value="Pan_app"/>
</dbReference>
<sequence length="323" mass="35391">MPPLLLICLLAATWAPSEGTGDYTHSGDYSHTGDYGHSWDYSHSADSNILTKYWHRPGAVGQRRMGFLAAYWSPTQLLRTETPLAALQVTSECRCRTACQANPRCLSYVLDWSGQCRLFRRRGSPDVGIALEDWYVYYYRTGVALPGDFCESDRKCSNALAATTCEETAGWPSATMPVTMPLTAGGQIDQVSTWPSACPPDTAISGLIRYDSSLQRMTCSVPRYAGALDSQTVQLVHGAGWVHCNSGMVMTALFDGGDTESFEVQGARCTAVAAPPYSLEGCRPTSYTLEHMLLYCVTGSFMVGYSLTTEGIDIWCCYLKMIT</sequence>
<reference evidence="3 4" key="1">
    <citation type="submission" date="2019-07" db="EMBL/GenBank/DDBJ databases">
        <title>Draft genome assembly of a fouling barnacle, Amphibalanus amphitrite (Darwin, 1854): The first reference genome for Thecostraca.</title>
        <authorList>
            <person name="Kim W."/>
        </authorList>
    </citation>
    <scope>NUCLEOTIDE SEQUENCE [LARGE SCALE GENOMIC DNA]</scope>
    <source>
        <strain evidence="3">SNU_AA5</strain>
        <tissue evidence="3">Soma without cirri and trophi</tissue>
    </source>
</reference>
<feature type="domain" description="Apple" evidence="2">
    <location>
        <begin position="82"/>
        <end position="123"/>
    </location>
</feature>
<dbReference type="AlphaFoldDB" id="A0A6A4VY25"/>
<protein>
    <recommendedName>
        <fullName evidence="2">Apple domain-containing protein</fullName>
    </recommendedName>
</protein>
<feature type="signal peptide" evidence="1">
    <location>
        <begin position="1"/>
        <end position="19"/>
    </location>
</feature>
<evidence type="ECO:0000313" key="3">
    <source>
        <dbReference type="EMBL" id="KAF0300837.1"/>
    </source>
</evidence>
<dbReference type="Pfam" id="PF00024">
    <property type="entry name" value="PAN_1"/>
    <property type="match status" value="1"/>
</dbReference>
<proteinExistence type="predicted"/>
<evidence type="ECO:0000256" key="1">
    <source>
        <dbReference type="SAM" id="SignalP"/>
    </source>
</evidence>
<evidence type="ECO:0000259" key="2">
    <source>
        <dbReference type="Pfam" id="PF00024"/>
    </source>
</evidence>
<dbReference type="EMBL" id="VIIS01001227">
    <property type="protein sequence ID" value="KAF0300837.1"/>
    <property type="molecule type" value="Genomic_DNA"/>
</dbReference>
<name>A0A6A4VY25_AMPAM</name>
<organism evidence="3 4">
    <name type="scientific">Amphibalanus amphitrite</name>
    <name type="common">Striped barnacle</name>
    <name type="synonym">Balanus amphitrite</name>
    <dbReference type="NCBI Taxonomy" id="1232801"/>
    <lineage>
        <taxon>Eukaryota</taxon>
        <taxon>Metazoa</taxon>
        <taxon>Ecdysozoa</taxon>
        <taxon>Arthropoda</taxon>
        <taxon>Crustacea</taxon>
        <taxon>Multicrustacea</taxon>
        <taxon>Cirripedia</taxon>
        <taxon>Thoracica</taxon>
        <taxon>Thoracicalcarea</taxon>
        <taxon>Balanomorpha</taxon>
        <taxon>Balanoidea</taxon>
        <taxon>Balanidae</taxon>
        <taxon>Amphibalaninae</taxon>
        <taxon>Amphibalanus</taxon>
    </lineage>
</organism>
<evidence type="ECO:0000313" key="4">
    <source>
        <dbReference type="Proteomes" id="UP000440578"/>
    </source>
</evidence>